<accession>A0AAD5S3Z3</accession>
<evidence type="ECO:0000256" key="1">
    <source>
        <dbReference type="SAM" id="MobiDB-lite"/>
    </source>
</evidence>
<feature type="region of interest" description="Disordered" evidence="1">
    <location>
        <begin position="170"/>
        <end position="299"/>
    </location>
</feature>
<dbReference type="AlphaFoldDB" id="A0AAD5S3Z3"/>
<protein>
    <recommendedName>
        <fullName evidence="2">BHLH domain-containing protein</fullName>
    </recommendedName>
</protein>
<gene>
    <name evidence="3" type="ORF">HK097_001850</name>
</gene>
<feature type="region of interest" description="Disordered" evidence="1">
    <location>
        <begin position="404"/>
        <end position="437"/>
    </location>
</feature>
<dbReference type="Proteomes" id="UP001212841">
    <property type="component" value="Unassembled WGS sequence"/>
</dbReference>
<dbReference type="Gene3D" id="4.10.280.10">
    <property type="entry name" value="Helix-loop-helix DNA-binding domain"/>
    <property type="match status" value="1"/>
</dbReference>
<feature type="compositionally biased region" description="Polar residues" evidence="1">
    <location>
        <begin position="233"/>
        <end position="243"/>
    </location>
</feature>
<feature type="compositionally biased region" description="Basic residues" evidence="1">
    <location>
        <begin position="257"/>
        <end position="268"/>
    </location>
</feature>
<dbReference type="InterPro" id="IPR036638">
    <property type="entry name" value="HLH_DNA-bd_sf"/>
</dbReference>
<evidence type="ECO:0000259" key="2">
    <source>
        <dbReference type="PROSITE" id="PS50888"/>
    </source>
</evidence>
<comment type="caution">
    <text evidence="3">The sequence shown here is derived from an EMBL/GenBank/DDBJ whole genome shotgun (WGS) entry which is preliminary data.</text>
</comment>
<name>A0AAD5S3Z3_9FUNG</name>
<feature type="compositionally biased region" description="Low complexity" evidence="1">
    <location>
        <begin position="76"/>
        <end position="94"/>
    </location>
</feature>
<feature type="compositionally biased region" description="Acidic residues" evidence="1">
    <location>
        <begin position="420"/>
        <end position="429"/>
    </location>
</feature>
<dbReference type="PROSITE" id="PS50888">
    <property type="entry name" value="BHLH"/>
    <property type="match status" value="1"/>
</dbReference>
<dbReference type="EMBL" id="JADGJD010001382">
    <property type="protein sequence ID" value="KAJ3042994.1"/>
    <property type="molecule type" value="Genomic_DNA"/>
</dbReference>
<proteinExistence type="predicted"/>
<feature type="non-terminal residue" evidence="3">
    <location>
        <position position="1"/>
    </location>
</feature>
<feature type="region of interest" description="Disordered" evidence="1">
    <location>
        <begin position="76"/>
        <end position="112"/>
    </location>
</feature>
<dbReference type="SUPFAM" id="SSF47459">
    <property type="entry name" value="HLH, helix-loop-helix DNA-binding domain"/>
    <property type="match status" value="1"/>
</dbReference>
<evidence type="ECO:0000313" key="4">
    <source>
        <dbReference type="Proteomes" id="UP001212841"/>
    </source>
</evidence>
<feature type="compositionally biased region" description="Pro residues" evidence="1">
    <location>
        <begin position="247"/>
        <end position="256"/>
    </location>
</feature>
<dbReference type="InterPro" id="IPR052099">
    <property type="entry name" value="Regulatory_TF_Diverse"/>
</dbReference>
<feature type="compositionally biased region" description="Pro residues" evidence="1">
    <location>
        <begin position="214"/>
        <end position="229"/>
    </location>
</feature>
<reference evidence="3" key="1">
    <citation type="submission" date="2020-05" db="EMBL/GenBank/DDBJ databases">
        <title>Phylogenomic resolution of chytrid fungi.</title>
        <authorList>
            <person name="Stajich J.E."/>
            <person name="Amses K."/>
            <person name="Simmons R."/>
            <person name="Seto K."/>
            <person name="Myers J."/>
            <person name="Bonds A."/>
            <person name="Quandt C.A."/>
            <person name="Barry K."/>
            <person name="Liu P."/>
            <person name="Grigoriev I."/>
            <person name="Longcore J.E."/>
            <person name="James T.Y."/>
        </authorList>
    </citation>
    <scope>NUCLEOTIDE SEQUENCE</scope>
    <source>
        <strain evidence="3">JEL0318</strain>
    </source>
</reference>
<sequence>MEAMMASFPVRPAQPQPQQPAATSELDAYLAGFQAAAAALAKGAGPLLHAPLPPTSTAQTYPMPSPNPFDFQLASAAAAAAQSQHQHQQQQPQWQYPPQPMHHSPPQPAFLSPAADLDMFLANAAAAEPNDLTFLDAYNMEQELNLLTEHILDTSMCEGEDEVMGGLVEDQKDGPAVMSDPTPSIPKEEVTPAAQPVPTPQPEEATLSDLLTSPPAPTIPQTIPKPNPEPVSQAPSQVSNPTSVPLPARPTIPPRPTIKKPPAKKAKTGTKAASNASVPHIPPASTPATSQTSKPPTFSAAPATIPLSVQSVFQFGLPSPGSAANIPLMTATIPHLLPNTDFTLTHPKIALPRLTKSTNPAPQVTQQIIKHQRKVAHNAIERRYRNNINDRIAELRSVVPALNNPKIRDAKGSKRHREEESDSDEDGDAGGELMDGIPAATRLNKATILRKSTEYILYLKERVGRAEGENAVLRQ</sequence>
<feature type="compositionally biased region" description="Basic and acidic residues" evidence="1">
    <location>
        <begin position="406"/>
        <end position="419"/>
    </location>
</feature>
<feature type="region of interest" description="Disordered" evidence="1">
    <location>
        <begin position="1"/>
        <end position="23"/>
    </location>
</feature>
<dbReference type="InterPro" id="IPR011598">
    <property type="entry name" value="bHLH_dom"/>
</dbReference>
<dbReference type="GO" id="GO:0046983">
    <property type="term" value="F:protein dimerization activity"/>
    <property type="evidence" value="ECO:0007669"/>
    <property type="project" value="InterPro"/>
</dbReference>
<organism evidence="3 4">
    <name type="scientific">Rhizophlyctis rosea</name>
    <dbReference type="NCBI Taxonomy" id="64517"/>
    <lineage>
        <taxon>Eukaryota</taxon>
        <taxon>Fungi</taxon>
        <taxon>Fungi incertae sedis</taxon>
        <taxon>Chytridiomycota</taxon>
        <taxon>Chytridiomycota incertae sedis</taxon>
        <taxon>Chytridiomycetes</taxon>
        <taxon>Rhizophlyctidales</taxon>
        <taxon>Rhizophlyctidaceae</taxon>
        <taxon>Rhizophlyctis</taxon>
    </lineage>
</organism>
<dbReference type="Pfam" id="PF00010">
    <property type="entry name" value="HLH"/>
    <property type="match status" value="1"/>
</dbReference>
<feature type="compositionally biased region" description="Pro residues" evidence="1">
    <location>
        <begin position="95"/>
        <end position="108"/>
    </location>
</feature>
<dbReference type="SMART" id="SM00353">
    <property type="entry name" value="HLH"/>
    <property type="match status" value="1"/>
</dbReference>
<feature type="compositionally biased region" description="Polar residues" evidence="1">
    <location>
        <begin position="286"/>
        <end position="296"/>
    </location>
</feature>
<keyword evidence="4" id="KW-1185">Reference proteome</keyword>
<evidence type="ECO:0000313" key="3">
    <source>
        <dbReference type="EMBL" id="KAJ3042994.1"/>
    </source>
</evidence>
<dbReference type="PANTHER" id="PTHR47336">
    <property type="entry name" value="TRANSCRIPTION FACTOR HMS1-RELATED"/>
    <property type="match status" value="1"/>
</dbReference>
<feature type="domain" description="BHLH" evidence="2">
    <location>
        <begin position="372"/>
        <end position="459"/>
    </location>
</feature>
<dbReference type="PANTHER" id="PTHR47336:SF2">
    <property type="entry name" value="TRANSCRIPTION FACTOR HMS1-RELATED"/>
    <property type="match status" value="1"/>
</dbReference>